<dbReference type="Proteomes" id="UP000234166">
    <property type="component" value="Unassembled WGS sequence"/>
</dbReference>
<dbReference type="EMBL" id="OCYT01000039">
    <property type="protein sequence ID" value="SON77421.1"/>
    <property type="molecule type" value="Genomic_DNA"/>
</dbReference>
<protein>
    <recommendedName>
        <fullName evidence="5">Secreted protein</fullName>
    </recommendedName>
</protein>
<dbReference type="EMBL" id="OCYS01000037">
    <property type="protein sequence ID" value="SON83041.1"/>
    <property type="molecule type" value="Genomic_DNA"/>
</dbReference>
<dbReference type="PROSITE" id="PS51257">
    <property type="entry name" value="PROKAR_LIPOPROTEIN"/>
    <property type="match status" value="1"/>
</dbReference>
<reference evidence="3 4" key="1">
    <citation type="submission" date="2017-10" db="EMBL/GenBank/DDBJ databases">
        <authorList>
            <person name="Regsiter A."/>
            <person name="William W."/>
        </authorList>
    </citation>
    <scope>NUCLEOTIDE SEQUENCE [LARGE SCALE GENOMIC DNA]</scope>
    <source>
        <strain evidence="1 4">CFBP6984</strain>
        <strain evidence="2 3">CFBP7430</strain>
    </source>
</reference>
<evidence type="ECO:0000313" key="2">
    <source>
        <dbReference type="EMBL" id="SON83041.1"/>
    </source>
</evidence>
<dbReference type="Proteomes" id="UP000234181">
    <property type="component" value="Unassembled WGS sequence"/>
</dbReference>
<dbReference type="AlphaFoldDB" id="A0AB38DYE8"/>
<evidence type="ECO:0000313" key="3">
    <source>
        <dbReference type="Proteomes" id="UP000234166"/>
    </source>
</evidence>
<evidence type="ECO:0000313" key="1">
    <source>
        <dbReference type="EMBL" id="SON77421.1"/>
    </source>
</evidence>
<keyword evidence="4" id="KW-1185">Reference proteome</keyword>
<evidence type="ECO:0000313" key="4">
    <source>
        <dbReference type="Proteomes" id="UP000234181"/>
    </source>
</evidence>
<sequence length="141" mass="15086">MPPSTSRLTCSTLFGDSTLTVVASACSCGAVPPNSVRTSSWAIHAAPSVECARREDSGISPPKVTVAQAVTMQCLAVDAPWCALLEAHEYVCSGAERWSARLPWRHGTWEGPRPWHVRAAHHNACNEGGRPTAQAVLPLRC</sequence>
<accession>A0AB38DYE8</accession>
<evidence type="ECO:0008006" key="5">
    <source>
        <dbReference type="Google" id="ProtNLM"/>
    </source>
</evidence>
<name>A0AB38DYE8_XANCH</name>
<gene>
    <name evidence="1" type="ORF">XAP6984_1330081</name>
    <name evidence="2" type="ORF">XAP7430_1310081</name>
</gene>
<proteinExistence type="predicted"/>
<organism evidence="2 3">
    <name type="scientific">Xanthomonas campestris pv. phaseoli</name>
    <dbReference type="NCBI Taxonomy" id="317013"/>
    <lineage>
        <taxon>Bacteria</taxon>
        <taxon>Pseudomonadati</taxon>
        <taxon>Pseudomonadota</taxon>
        <taxon>Gammaproteobacteria</taxon>
        <taxon>Lysobacterales</taxon>
        <taxon>Lysobacteraceae</taxon>
        <taxon>Xanthomonas</taxon>
    </lineage>
</organism>
<comment type="caution">
    <text evidence="2">The sequence shown here is derived from an EMBL/GenBank/DDBJ whole genome shotgun (WGS) entry which is preliminary data.</text>
</comment>